<accession>X1B568</accession>
<dbReference type="CDD" id="cd03143">
    <property type="entry name" value="A4_beta-galactosidase_middle_domain"/>
    <property type="match status" value="1"/>
</dbReference>
<evidence type="ECO:0000313" key="1">
    <source>
        <dbReference type="EMBL" id="GAG90869.1"/>
    </source>
</evidence>
<feature type="non-terminal residue" evidence="1">
    <location>
        <position position="280"/>
    </location>
</feature>
<feature type="non-terminal residue" evidence="1">
    <location>
        <position position="1"/>
    </location>
</feature>
<comment type="caution">
    <text evidence="1">The sequence shown here is derived from an EMBL/GenBank/DDBJ whole genome shotgun (WGS) entry which is preliminary data.</text>
</comment>
<sequence>LNFQNHFQGLTDRLGNKMATLVSLNFGHYFLKEGVYTMIGAETAQGLPNTQVYYSFIRGAGKQYGVPWFGNASVWNRWGWKNYSGNTKYNGGDTEGTSLSLLKRLIYSHIMYDCVAVGFESGFLDNNDELSPVGKIQQSASQWVEKYGNPGNLYSPVAVMVDFFSGWSFPRHLYTRNIYRVWGNLPYEQGDYLTDGILDMFYPGYQDASYFHDETGFIAPTPYGDIVDCVLSDCPLWLLKQYPVLVIGDKLRNNIEIKDKLESYVESGGHLVITAGSLET</sequence>
<reference evidence="1" key="1">
    <citation type="journal article" date="2014" name="Front. Microbiol.">
        <title>High frequency of phylogenetically diverse reductive dehalogenase-homologous genes in deep subseafloor sedimentary metagenomes.</title>
        <authorList>
            <person name="Kawai M."/>
            <person name="Futagami T."/>
            <person name="Toyoda A."/>
            <person name="Takaki Y."/>
            <person name="Nishi S."/>
            <person name="Hori S."/>
            <person name="Arai W."/>
            <person name="Tsubouchi T."/>
            <person name="Morono Y."/>
            <person name="Uchiyama I."/>
            <person name="Ito T."/>
            <person name="Fujiyama A."/>
            <person name="Inagaki F."/>
            <person name="Takami H."/>
        </authorList>
    </citation>
    <scope>NUCLEOTIDE SEQUENCE</scope>
    <source>
        <strain evidence="1">Expedition CK06-06</strain>
    </source>
</reference>
<dbReference type="AlphaFoldDB" id="X1B568"/>
<name>X1B568_9ZZZZ</name>
<gene>
    <name evidence="1" type="ORF">S01H4_46313</name>
</gene>
<protein>
    <submittedName>
        <fullName evidence="1">Uncharacterized protein</fullName>
    </submittedName>
</protein>
<dbReference type="EMBL" id="BART01025871">
    <property type="protein sequence ID" value="GAG90869.1"/>
    <property type="molecule type" value="Genomic_DNA"/>
</dbReference>
<organism evidence="1">
    <name type="scientific">marine sediment metagenome</name>
    <dbReference type="NCBI Taxonomy" id="412755"/>
    <lineage>
        <taxon>unclassified sequences</taxon>
        <taxon>metagenomes</taxon>
        <taxon>ecological metagenomes</taxon>
    </lineage>
</organism>
<proteinExistence type="predicted"/>